<dbReference type="Gene3D" id="1.25.40.10">
    <property type="entry name" value="Tetratricopeptide repeat domain"/>
    <property type="match status" value="2"/>
</dbReference>
<evidence type="ECO:0000313" key="3">
    <source>
        <dbReference type="Proteomes" id="UP000325122"/>
    </source>
</evidence>
<dbReference type="InterPro" id="IPR006597">
    <property type="entry name" value="Sel1-like"/>
</dbReference>
<name>A0A5M6ZIW2_9PROT</name>
<evidence type="ECO:0000256" key="1">
    <source>
        <dbReference type="SAM" id="SignalP"/>
    </source>
</evidence>
<keyword evidence="1" id="KW-0732">Signal</keyword>
<dbReference type="EMBL" id="VWOJ01000002">
    <property type="protein sequence ID" value="KAA5803627.1"/>
    <property type="molecule type" value="Genomic_DNA"/>
</dbReference>
<dbReference type="AlphaFoldDB" id="A0A5M6ZIW2"/>
<keyword evidence="3" id="KW-1185">Reference proteome</keyword>
<proteinExistence type="predicted"/>
<reference evidence="2 3" key="1">
    <citation type="submission" date="2019-09" db="EMBL/GenBank/DDBJ databases">
        <authorList>
            <person name="Kevbrin V."/>
            <person name="Grouzdev D.S."/>
        </authorList>
    </citation>
    <scope>NUCLEOTIDE SEQUENCE [LARGE SCALE GENOMIC DNA]</scope>
    <source>
        <strain evidence="2 3">G-192</strain>
    </source>
</reference>
<organism evidence="2 3">
    <name type="scientific">Alkalicaulis satelles</name>
    <dbReference type="NCBI Taxonomy" id="2609175"/>
    <lineage>
        <taxon>Bacteria</taxon>
        <taxon>Pseudomonadati</taxon>
        <taxon>Pseudomonadota</taxon>
        <taxon>Alphaproteobacteria</taxon>
        <taxon>Maricaulales</taxon>
        <taxon>Maricaulaceae</taxon>
        <taxon>Alkalicaulis</taxon>
    </lineage>
</organism>
<comment type="caution">
    <text evidence="2">The sequence shown here is derived from an EMBL/GenBank/DDBJ whole genome shotgun (WGS) entry which is preliminary data.</text>
</comment>
<dbReference type="Proteomes" id="UP000325122">
    <property type="component" value="Unassembled WGS sequence"/>
</dbReference>
<dbReference type="PANTHER" id="PTHR11102">
    <property type="entry name" value="SEL-1-LIKE PROTEIN"/>
    <property type="match status" value="1"/>
</dbReference>
<evidence type="ECO:0000313" key="2">
    <source>
        <dbReference type="EMBL" id="KAA5803627.1"/>
    </source>
</evidence>
<feature type="chain" id="PRO_5024407243" evidence="1">
    <location>
        <begin position="20"/>
        <end position="375"/>
    </location>
</feature>
<dbReference type="Pfam" id="PF08238">
    <property type="entry name" value="Sel1"/>
    <property type="match status" value="8"/>
</dbReference>
<dbReference type="InterPro" id="IPR011990">
    <property type="entry name" value="TPR-like_helical_dom_sf"/>
</dbReference>
<dbReference type="PANTHER" id="PTHR11102:SF160">
    <property type="entry name" value="ERAD-ASSOCIATED E3 UBIQUITIN-PROTEIN LIGASE COMPONENT HRD3"/>
    <property type="match status" value="1"/>
</dbReference>
<accession>A0A5M6ZIW2</accession>
<gene>
    <name evidence="2" type="ORF">F1654_07440</name>
</gene>
<dbReference type="SUPFAM" id="SSF81901">
    <property type="entry name" value="HCP-like"/>
    <property type="match status" value="2"/>
</dbReference>
<dbReference type="RefSeq" id="WP_150022895.1">
    <property type="nucleotide sequence ID" value="NZ_VWOJ01000002.1"/>
</dbReference>
<protein>
    <submittedName>
        <fullName evidence="2">Sel1 repeat family protein</fullName>
    </submittedName>
</protein>
<sequence length="375" mass="39683">MRGLLPIAGLILAAVMASADARGDETPALPPGLDELVTRDRSAEGVEERSFTNSAMASASGAYISGDYAMALIHAERAAAGGEARGATLAGHILLHGLSGEPDEAGAVRWLRRAAELNEPDALIVLARLAEAGRAGLSPWQAREYLSRAAEAGDVRAAHEYGLYLMERTDPGAAPAAMDWLRLAAEGGREDAFVDYAYALGEWAHGPQDLTAARLWYERAGEAGVPFGALMAGTMHLHEEGEGADPARGAQLVRMAAESGLAAAMGQYALLLYEGAPGLPADPANAAHFAQQGARRGDPESQFLYAYALATGDGTARDLEEAYVWAVRAGITRSGEMADDPDRQRLEAALSRALDAETLERLRQRAQLPADTRLR</sequence>
<dbReference type="SMART" id="SM00671">
    <property type="entry name" value="SEL1"/>
    <property type="match status" value="7"/>
</dbReference>
<dbReference type="InterPro" id="IPR050767">
    <property type="entry name" value="Sel1_AlgK"/>
</dbReference>
<feature type="signal peptide" evidence="1">
    <location>
        <begin position="1"/>
        <end position="19"/>
    </location>
</feature>